<reference evidence="2 3" key="1">
    <citation type="journal article" date="2022" name="Nat. Genet.">
        <title>Improved pea reference genome and pan-genome highlight genomic features and evolutionary characteristics.</title>
        <authorList>
            <person name="Yang T."/>
            <person name="Liu R."/>
            <person name="Luo Y."/>
            <person name="Hu S."/>
            <person name="Wang D."/>
            <person name="Wang C."/>
            <person name="Pandey M.K."/>
            <person name="Ge S."/>
            <person name="Xu Q."/>
            <person name="Li N."/>
            <person name="Li G."/>
            <person name="Huang Y."/>
            <person name="Saxena R.K."/>
            <person name="Ji Y."/>
            <person name="Li M."/>
            <person name="Yan X."/>
            <person name="He Y."/>
            <person name="Liu Y."/>
            <person name="Wang X."/>
            <person name="Xiang C."/>
            <person name="Varshney R.K."/>
            <person name="Ding H."/>
            <person name="Gao S."/>
            <person name="Zong X."/>
        </authorList>
    </citation>
    <scope>NUCLEOTIDE SEQUENCE [LARGE SCALE GENOMIC DNA]</scope>
    <source>
        <strain evidence="2 3">cv. Zhongwan 6</strain>
    </source>
</reference>
<organism evidence="2 3">
    <name type="scientific">Pisum sativum</name>
    <name type="common">Garden pea</name>
    <name type="synonym">Lathyrus oleraceus</name>
    <dbReference type="NCBI Taxonomy" id="3888"/>
    <lineage>
        <taxon>Eukaryota</taxon>
        <taxon>Viridiplantae</taxon>
        <taxon>Streptophyta</taxon>
        <taxon>Embryophyta</taxon>
        <taxon>Tracheophyta</taxon>
        <taxon>Spermatophyta</taxon>
        <taxon>Magnoliopsida</taxon>
        <taxon>eudicotyledons</taxon>
        <taxon>Gunneridae</taxon>
        <taxon>Pentapetalae</taxon>
        <taxon>rosids</taxon>
        <taxon>fabids</taxon>
        <taxon>Fabales</taxon>
        <taxon>Fabaceae</taxon>
        <taxon>Papilionoideae</taxon>
        <taxon>50 kb inversion clade</taxon>
        <taxon>NPAAA clade</taxon>
        <taxon>Hologalegina</taxon>
        <taxon>IRL clade</taxon>
        <taxon>Fabeae</taxon>
        <taxon>Lathyrus</taxon>
    </lineage>
</organism>
<evidence type="ECO:0000256" key="1">
    <source>
        <dbReference type="SAM" id="MobiDB-lite"/>
    </source>
</evidence>
<dbReference type="PANTHER" id="PTHR36615">
    <property type="entry name" value="PROTEIN, PUTATIVE-RELATED"/>
    <property type="match status" value="1"/>
</dbReference>
<comment type="caution">
    <text evidence="2">The sequence shown here is derived from an EMBL/GenBank/DDBJ whole genome shotgun (WGS) entry which is preliminary data.</text>
</comment>
<keyword evidence="3" id="KW-1185">Reference proteome</keyword>
<dbReference type="AlphaFoldDB" id="A0A9D4ZXW4"/>
<dbReference type="Proteomes" id="UP001058974">
    <property type="component" value="Chromosome 7"/>
</dbReference>
<dbReference type="PANTHER" id="PTHR36615:SF7">
    <property type="entry name" value="PROTEIN, PUTATIVE-RELATED"/>
    <property type="match status" value="1"/>
</dbReference>
<feature type="compositionally biased region" description="Low complexity" evidence="1">
    <location>
        <begin position="1"/>
        <end position="10"/>
    </location>
</feature>
<dbReference type="EMBL" id="JAMSHJ010000007">
    <property type="protein sequence ID" value="KAI5386498.1"/>
    <property type="molecule type" value="Genomic_DNA"/>
</dbReference>
<evidence type="ECO:0000313" key="2">
    <source>
        <dbReference type="EMBL" id="KAI5386498.1"/>
    </source>
</evidence>
<accession>A0A9D4ZXW4</accession>
<proteinExistence type="predicted"/>
<sequence length="174" mass="19196">MGGARSNNGMMNGGGRRSISQRRPVPKRGQVKVGIVVGLANSVASIFSRGRTSSPSNAIDKPLMSYDFDEASNDAEFEDIVDILVEVKVVAGILDTFEDGEVMASTNCRFITCKGAWLATDVGWDRDDSSAVNFMSPLHHHELQTYYIWPVQQGKGWSSCLLNWFVHPTWCYGC</sequence>
<dbReference type="Gramene" id="Psat07G0287000-T1">
    <property type="protein sequence ID" value="KAI5386498.1"/>
    <property type="gene ID" value="KIW84_072870"/>
</dbReference>
<gene>
    <name evidence="2" type="ORF">KIW84_072870</name>
</gene>
<protein>
    <submittedName>
        <fullName evidence="2">Uncharacterized protein</fullName>
    </submittedName>
</protein>
<feature type="region of interest" description="Disordered" evidence="1">
    <location>
        <begin position="1"/>
        <end position="27"/>
    </location>
</feature>
<name>A0A9D4ZXW4_PEA</name>
<evidence type="ECO:0000313" key="3">
    <source>
        <dbReference type="Proteomes" id="UP001058974"/>
    </source>
</evidence>